<protein>
    <submittedName>
        <fullName evidence="1">Uncharacterized protein</fullName>
    </submittedName>
</protein>
<organism evidence="1 2">
    <name type="scientific">Populus alba x Populus x berolinensis</name>
    <dbReference type="NCBI Taxonomy" id="444605"/>
    <lineage>
        <taxon>Eukaryota</taxon>
        <taxon>Viridiplantae</taxon>
        <taxon>Streptophyta</taxon>
        <taxon>Embryophyta</taxon>
        <taxon>Tracheophyta</taxon>
        <taxon>Spermatophyta</taxon>
        <taxon>Magnoliopsida</taxon>
        <taxon>eudicotyledons</taxon>
        <taxon>Gunneridae</taxon>
        <taxon>Pentapetalae</taxon>
        <taxon>rosids</taxon>
        <taxon>fabids</taxon>
        <taxon>Malpighiales</taxon>
        <taxon>Salicaceae</taxon>
        <taxon>Saliceae</taxon>
        <taxon>Populus</taxon>
    </lineage>
</organism>
<dbReference type="EMBL" id="JAQIZT010000004">
    <property type="protein sequence ID" value="KAJ6999505.1"/>
    <property type="molecule type" value="Genomic_DNA"/>
</dbReference>
<reference evidence="1 2" key="1">
    <citation type="journal article" date="2023" name="Mol. Ecol. Resour.">
        <title>Chromosome-level genome assembly of a triploid poplar Populus alba 'Berolinensis'.</title>
        <authorList>
            <person name="Chen S."/>
            <person name="Yu Y."/>
            <person name="Wang X."/>
            <person name="Wang S."/>
            <person name="Zhang T."/>
            <person name="Zhou Y."/>
            <person name="He R."/>
            <person name="Meng N."/>
            <person name="Wang Y."/>
            <person name="Liu W."/>
            <person name="Liu Z."/>
            <person name="Liu J."/>
            <person name="Guo Q."/>
            <person name="Huang H."/>
            <person name="Sederoff R.R."/>
            <person name="Wang G."/>
            <person name="Qu G."/>
            <person name="Chen S."/>
        </authorList>
    </citation>
    <scope>NUCLEOTIDE SEQUENCE [LARGE SCALE GENOMIC DNA]</scope>
    <source>
        <strain evidence="1">SC-2020</strain>
    </source>
</reference>
<evidence type="ECO:0000313" key="1">
    <source>
        <dbReference type="EMBL" id="KAJ6999505.1"/>
    </source>
</evidence>
<dbReference type="AlphaFoldDB" id="A0AAD6QZD2"/>
<comment type="caution">
    <text evidence="1">The sequence shown here is derived from an EMBL/GenBank/DDBJ whole genome shotgun (WGS) entry which is preliminary data.</text>
</comment>
<accession>A0AAD6QZD2</accession>
<gene>
    <name evidence="1" type="ORF">NC653_010267</name>
</gene>
<dbReference type="Proteomes" id="UP001164929">
    <property type="component" value="Chromosome 4"/>
</dbReference>
<proteinExistence type="predicted"/>
<evidence type="ECO:0000313" key="2">
    <source>
        <dbReference type="Proteomes" id="UP001164929"/>
    </source>
</evidence>
<sequence length="77" mass="9033">MAYLFQEKDSTLFIGFTAHMSLEPLVFFFSKKIYHFSSSDVNKYPSLYSHRNVGYLEGPQDFMIITKIDDLEFPILL</sequence>
<name>A0AAD6QZD2_9ROSI</name>
<keyword evidence="2" id="KW-1185">Reference proteome</keyword>